<dbReference type="SMART" id="SM00304">
    <property type="entry name" value="HAMP"/>
    <property type="match status" value="1"/>
</dbReference>
<evidence type="ECO:0000256" key="2">
    <source>
        <dbReference type="ARBA" id="ARBA00022481"/>
    </source>
</evidence>
<feature type="domain" description="HAMP" evidence="9">
    <location>
        <begin position="211"/>
        <end position="263"/>
    </location>
</feature>
<evidence type="ECO:0000256" key="1">
    <source>
        <dbReference type="ARBA" id="ARBA00004429"/>
    </source>
</evidence>
<dbReference type="EMBL" id="WMJZ01000002">
    <property type="protein sequence ID" value="MTH45144.1"/>
    <property type="molecule type" value="Genomic_DNA"/>
</dbReference>
<feature type="domain" description="Methyl-accepting transducer" evidence="8">
    <location>
        <begin position="268"/>
        <end position="497"/>
    </location>
</feature>
<reference evidence="10 11" key="1">
    <citation type="submission" date="2019-11" db="EMBL/GenBank/DDBJ databases">
        <title>Escherichia alba sp. nov. isolated from the gut of plastic-eating superworms Zophobas atratus.</title>
        <authorList>
            <person name="Yang Y."/>
        </authorList>
    </citation>
    <scope>NUCLEOTIDE SEQUENCE [LARGE SCALE GENOMIC DNA]</scope>
    <source>
        <strain evidence="11">BIT-B35</strain>
    </source>
</reference>
<evidence type="ECO:0000256" key="4">
    <source>
        <dbReference type="ARBA" id="ARBA00023224"/>
    </source>
</evidence>
<evidence type="ECO:0000259" key="9">
    <source>
        <dbReference type="PROSITE" id="PS50885"/>
    </source>
</evidence>
<dbReference type="GO" id="GO:0007165">
    <property type="term" value="P:signal transduction"/>
    <property type="evidence" value="ECO:0007669"/>
    <property type="project" value="UniProtKB-KW"/>
</dbReference>
<dbReference type="Gene3D" id="1.10.287.950">
    <property type="entry name" value="Methyl-accepting chemotaxis protein"/>
    <property type="match status" value="1"/>
</dbReference>
<dbReference type="GO" id="GO:0005886">
    <property type="term" value="C:plasma membrane"/>
    <property type="evidence" value="ECO:0007669"/>
    <property type="project" value="UniProtKB-SubCell"/>
</dbReference>
<dbReference type="GO" id="GO:0006935">
    <property type="term" value="P:chemotaxis"/>
    <property type="evidence" value="ECO:0007669"/>
    <property type="project" value="UniProtKB-KW"/>
</dbReference>
<protein>
    <submittedName>
        <fullName evidence="10">HAMP domain-containing protein</fullName>
    </submittedName>
</protein>
<comment type="similarity">
    <text evidence="5">Belongs to the methyl-accepting chemotaxis (MCP) protein family.</text>
</comment>
<evidence type="ECO:0000259" key="8">
    <source>
        <dbReference type="PROSITE" id="PS50111"/>
    </source>
</evidence>
<dbReference type="FunFam" id="1.10.287.950:FF:000001">
    <property type="entry name" value="Methyl-accepting chemotaxis sensory transducer"/>
    <property type="match status" value="1"/>
</dbReference>
<keyword evidence="3" id="KW-0145">Chemotaxis</keyword>
<organism evidence="10 11">
    <name type="scientific">Intestinirhabdus alba</name>
    <dbReference type="NCBI Taxonomy" id="2899544"/>
    <lineage>
        <taxon>Bacteria</taxon>
        <taxon>Pseudomonadati</taxon>
        <taxon>Pseudomonadota</taxon>
        <taxon>Gammaproteobacteria</taxon>
        <taxon>Enterobacterales</taxon>
        <taxon>Enterobacteriaceae</taxon>
        <taxon>Intestinirhabdus</taxon>
    </lineage>
</organism>
<dbReference type="InterPro" id="IPR051310">
    <property type="entry name" value="MCP_chemotaxis"/>
</dbReference>
<keyword evidence="7" id="KW-0472">Membrane</keyword>
<dbReference type="Pfam" id="PF00672">
    <property type="entry name" value="HAMP"/>
    <property type="match status" value="1"/>
</dbReference>
<keyword evidence="4 6" id="KW-0807">Transducer</keyword>
<comment type="subcellular location">
    <subcellularLocation>
        <location evidence="1">Cell inner membrane</location>
        <topology evidence="1">Multi-pass membrane protein</topology>
    </subcellularLocation>
</comment>
<dbReference type="CDD" id="cd11386">
    <property type="entry name" value="MCP_signal"/>
    <property type="match status" value="1"/>
</dbReference>
<evidence type="ECO:0000256" key="3">
    <source>
        <dbReference type="ARBA" id="ARBA00022500"/>
    </source>
</evidence>
<evidence type="ECO:0000256" key="6">
    <source>
        <dbReference type="PROSITE-ProRule" id="PRU00284"/>
    </source>
</evidence>
<sequence length="534" mass="58489">MRSLSIKFLCYGATMKISTTIISIPLAMMLCAIAFSVTSLSMADKTATALQVSSDMSNQTNKINEIRYNLSMMRGSINTLDADIEASRKPTQKYIDDYQRRRKLTEQALLELDQLHNTRYDDIIDRSQALIKIYDFSMSQILNLQNATTSTSSKLSEITNLIREEIGKAERERIDFINGAERAVFTLKIFAFIFVLLSLCLFGFSLYIAKAKIVRRLNALAVDIGRISKGDLSKKLTNFEKNEIGDIFSHVEAMRQSLVTMISTIKGNVYTIGNSSSELTTGNNDLSSRTEEQASALQETAASMEQIKITVENNTDNAKQANVLAADARRAANNGAEVMKNAIASMERIEKSASQIAEITDVINGIASQTNILALNAAVEAARAGEQGRGFAVVSSEVRSLAARSAEAAKEINNIIRTSVDEIELGTGLVNEAGDGMQNIVQYVTQFSDLMQEISLASEEQKTGIGQVAVAINQMDSTTQQNAALVEQAAAATASLDDQARHLNQMIAVFNTEEVDEEESSFPSFVRRPEEITA</sequence>
<keyword evidence="2" id="KW-0488">Methylation</keyword>
<accession>A0A6L6IGT0</accession>
<gene>
    <name evidence="10" type="ORF">GJV78_02465</name>
</gene>
<dbReference type="PANTHER" id="PTHR43531:SF14">
    <property type="entry name" value="METHYL-ACCEPTING CHEMOTAXIS PROTEIN I-RELATED"/>
    <property type="match status" value="1"/>
</dbReference>
<dbReference type="PROSITE" id="PS50111">
    <property type="entry name" value="CHEMOTAXIS_TRANSDUC_2"/>
    <property type="match status" value="1"/>
</dbReference>
<evidence type="ECO:0000313" key="11">
    <source>
        <dbReference type="Proteomes" id="UP000477739"/>
    </source>
</evidence>
<dbReference type="AlphaFoldDB" id="A0A6L6IGT0"/>
<dbReference type="GO" id="GO:0004888">
    <property type="term" value="F:transmembrane signaling receptor activity"/>
    <property type="evidence" value="ECO:0007669"/>
    <property type="project" value="TreeGrafter"/>
</dbReference>
<keyword evidence="7" id="KW-1133">Transmembrane helix</keyword>
<evidence type="ECO:0000256" key="5">
    <source>
        <dbReference type="ARBA" id="ARBA00029447"/>
    </source>
</evidence>
<dbReference type="PROSITE" id="PS50885">
    <property type="entry name" value="HAMP"/>
    <property type="match status" value="1"/>
</dbReference>
<evidence type="ECO:0000256" key="7">
    <source>
        <dbReference type="SAM" id="Phobius"/>
    </source>
</evidence>
<dbReference type="InterPro" id="IPR003660">
    <property type="entry name" value="HAMP_dom"/>
</dbReference>
<keyword evidence="7" id="KW-0812">Transmembrane</keyword>
<dbReference type="Pfam" id="PF00015">
    <property type="entry name" value="MCPsignal"/>
    <property type="match status" value="1"/>
</dbReference>
<dbReference type="SUPFAM" id="SSF58104">
    <property type="entry name" value="Methyl-accepting chemotaxis protein (MCP) signaling domain"/>
    <property type="match status" value="1"/>
</dbReference>
<keyword evidence="11" id="KW-1185">Reference proteome</keyword>
<dbReference type="Proteomes" id="UP000477739">
    <property type="component" value="Unassembled WGS sequence"/>
</dbReference>
<dbReference type="InterPro" id="IPR004089">
    <property type="entry name" value="MCPsignal_dom"/>
</dbReference>
<comment type="caution">
    <text evidence="10">The sequence shown here is derived from an EMBL/GenBank/DDBJ whole genome shotgun (WGS) entry which is preliminary data.</text>
</comment>
<evidence type="ECO:0000313" key="10">
    <source>
        <dbReference type="EMBL" id="MTH45144.1"/>
    </source>
</evidence>
<feature type="transmembrane region" description="Helical" evidence="7">
    <location>
        <begin position="189"/>
        <end position="209"/>
    </location>
</feature>
<dbReference type="SMART" id="SM00283">
    <property type="entry name" value="MA"/>
    <property type="match status" value="1"/>
</dbReference>
<dbReference type="OrthoDB" id="6532575at2"/>
<proteinExistence type="inferred from homology"/>
<name>A0A6L6IGT0_9ENTR</name>
<dbReference type="PANTHER" id="PTHR43531">
    <property type="entry name" value="PROTEIN ICFG"/>
    <property type="match status" value="1"/>
</dbReference>